<dbReference type="RefSeq" id="WP_275072353.1">
    <property type="nucleotide sequence ID" value="NZ_JBIXLL010000004.1"/>
</dbReference>
<proteinExistence type="predicted"/>
<dbReference type="InterPro" id="IPR006522">
    <property type="entry name" value="Phage_virion_morphogenesis"/>
</dbReference>
<comment type="caution">
    <text evidence="1">The sequence shown here is derived from an EMBL/GenBank/DDBJ whole genome shotgun (WGS) entry which is preliminary data.</text>
</comment>
<dbReference type="EMBL" id="JBIXLL010000004">
    <property type="protein sequence ID" value="MFJ5429255.1"/>
    <property type="molecule type" value="Genomic_DNA"/>
</dbReference>
<accession>A0ABW8G9A1</accession>
<gene>
    <name evidence="1" type="ORF">ACIPUP_08810</name>
</gene>
<name>A0ABW8G9A1_9GAMM</name>
<protein>
    <submittedName>
        <fullName evidence="1">Phage virion morphogenesis protein</fullName>
    </submittedName>
</protein>
<dbReference type="NCBIfam" id="TIGR01635">
    <property type="entry name" value="tail_comp_S"/>
    <property type="match status" value="2"/>
</dbReference>
<evidence type="ECO:0000313" key="2">
    <source>
        <dbReference type="Proteomes" id="UP001617689"/>
    </source>
</evidence>
<reference evidence="1 2" key="1">
    <citation type="submission" date="2024-10" db="EMBL/GenBank/DDBJ databases">
        <authorList>
            <person name="Lu C.-H."/>
        </authorList>
    </citation>
    <scope>NUCLEOTIDE SEQUENCE [LARGE SCALE GENOMIC DNA]</scope>
    <source>
        <strain evidence="1 2">22ZTDG03-2</strain>
    </source>
</reference>
<organism evidence="1 2">
    <name type="scientific">Pectobacterium actinidiae</name>
    <dbReference type="NCBI Taxonomy" id="1507808"/>
    <lineage>
        <taxon>Bacteria</taxon>
        <taxon>Pseudomonadati</taxon>
        <taxon>Pseudomonadota</taxon>
        <taxon>Gammaproteobacteria</taxon>
        <taxon>Enterobacterales</taxon>
        <taxon>Pectobacteriaceae</taxon>
        <taxon>Pectobacterium</taxon>
    </lineage>
</organism>
<sequence length="216" mass="24570">MVALLVANTDALFHQLDDVFNGILAGMSAQGRRTSARAIAIAIRRSQSQRIARQHNPDGSKYEKRRRKVLRSQAGISFVWNDETRRLKNWRATRGKRGRMLTGFDEERGAVRSFYRADIERYLAINFNQARKETTKSDPMFRRLRTSRWLRTKADASGATVGFSGVAARIARAHQFGLKDKVGGNASVSYPRRVLLGLSESDRRIIAEKMIESMRL</sequence>
<dbReference type="Proteomes" id="UP001617689">
    <property type="component" value="Unassembled WGS sequence"/>
</dbReference>
<keyword evidence="2" id="KW-1185">Reference proteome</keyword>
<dbReference type="Pfam" id="PF05069">
    <property type="entry name" value="Phage_tail_S"/>
    <property type="match status" value="2"/>
</dbReference>
<evidence type="ECO:0000313" key="1">
    <source>
        <dbReference type="EMBL" id="MFJ5429255.1"/>
    </source>
</evidence>